<reference evidence="3" key="1">
    <citation type="journal article" date="2019" name="Int. J. Syst. Evol. Microbiol.">
        <title>The Global Catalogue of Microorganisms (GCM) 10K type strain sequencing project: providing services to taxonomists for standard genome sequencing and annotation.</title>
        <authorList>
            <consortium name="The Broad Institute Genomics Platform"/>
            <consortium name="The Broad Institute Genome Sequencing Center for Infectious Disease"/>
            <person name="Wu L."/>
            <person name="Ma J."/>
        </authorList>
    </citation>
    <scope>NUCLEOTIDE SEQUENCE [LARGE SCALE GENOMIC DNA]</scope>
    <source>
        <strain evidence="3">CCM 7526</strain>
    </source>
</reference>
<evidence type="ECO:0000313" key="3">
    <source>
        <dbReference type="Proteomes" id="UP001597183"/>
    </source>
</evidence>
<comment type="caution">
    <text evidence="2">The sequence shown here is derived from an EMBL/GenBank/DDBJ whole genome shotgun (WGS) entry which is preliminary data.</text>
</comment>
<dbReference type="SUPFAM" id="SSF49452">
    <property type="entry name" value="Starch-binding domain-like"/>
    <property type="match status" value="1"/>
</dbReference>
<dbReference type="Gene3D" id="2.60.40.1120">
    <property type="entry name" value="Carboxypeptidase-like, regulatory domain"/>
    <property type="match status" value="1"/>
</dbReference>
<dbReference type="RefSeq" id="WP_317793061.1">
    <property type="nucleotide sequence ID" value="NZ_AP028461.1"/>
</dbReference>
<gene>
    <name evidence="2" type="ORF">ACFQ5G_13175</name>
</gene>
<dbReference type="Pfam" id="PF13620">
    <property type="entry name" value="CarboxypepD_reg"/>
    <property type="match status" value="1"/>
</dbReference>
<organism evidence="2 3">
    <name type="scientific">Actinoplanes sichuanensis</name>
    <dbReference type="NCBI Taxonomy" id="512349"/>
    <lineage>
        <taxon>Bacteria</taxon>
        <taxon>Bacillati</taxon>
        <taxon>Actinomycetota</taxon>
        <taxon>Actinomycetes</taxon>
        <taxon>Micromonosporales</taxon>
        <taxon>Micromonosporaceae</taxon>
        <taxon>Actinoplanes</taxon>
    </lineage>
</organism>
<sequence>MLINTHGKHPARTAAAGILAAAVLTLSAPSAAHADPATGSLSGTLTTADGAPMADVGVSVHTLAGPAAGAPARTDSAGHYRVADLPPGTYRVQFWVERNTSSSWHQWAHQATWPAQASRFTVTAGADLVVDETRFRTGSLSLTLQDAAGEPIDAFCADATGDNFVETGCTESGTLLLADLPADDYLIAAWTADATAFDLTTTAADQVNHFTLTAF</sequence>
<keyword evidence="3" id="KW-1185">Reference proteome</keyword>
<keyword evidence="1" id="KW-0732">Signal</keyword>
<dbReference type="EMBL" id="JBHTMK010000018">
    <property type="protein sequence ID" value="MFD1366298.1"/>
    <property type="molecule type" value="Genomic_DNA"/>
</dbReference>
<name>A0ABW4A807_9ACTN</name>
<evidence type="ECO:0000313" key="2">
    <source>
        <dbReference type="EMBL" id="MFD1366298.1"/>
    </source>
</evidence>
<protein>
    <submittedName>
        <fullName evidence="2">Carboxypeptidase regulatory-like domain-containing protein</fullName>
    </submittedName>
</protein>
<accession>A0ABW4A807</accession>
<feature type="signal peptide" evidence="1">
    <location>
        <begin position="1"/>
        <end position="34"/>
    </location>
</feature>
<evidence type="ECO:0000256" key="1">
    <source>
        <dbReference type="SAM" id="SignalP"/>
    </source>
</evidence>
<proteinExistence type="predicted"/>
<dbReference type="Proteomes" id="UP001597183">
    <property type="component" value="Unassembled WGS sequence"/>
</dbReference>
<dbReference type="InterPro" id="IPR013784">
    <property type="entry name" value="Carb-bd-like_fold"/>
</dbReference>
<feature type="chain" id="PRO_5045811624" evidence="1">
    <location>
        <begin position="35"/>
        <end position="215"/>
    </location>
</feature>